<dbReference type="EMBL" id="ACGT01000041">
    <property type="protein sequence ID" value="EEJ73281.1"/>
    <property type="molecule type" value="Genomic_DNA"/>
</dbReference>
<dbReference type="Pfam" id="PF00849">
    <property type="entry name" value="PseudoU_synth_2"/>
    <property type="match status" value="1"/>
</dbReference>
<dbReference type="Gene3D" id="3.30.2350.10">
    <property type="entry name" value="Pseudouridine synthase"/>
    <property type="match status" value="1"/>
</dbReference>
<dbReference type="GO" id="GO:0009982">
    <property type="term" value="F:pseudouridine synthase activity"/>
    <property type="evidence" value="ECO:0007669"/>
    <property type="project" value="InterPro"/>
</dbReference>
<dbReference type="InterPro" id="IPR020103">
    <property type="entry name" value="PsdUridine_synth_cat_dom_sf"/>
</dbReference>
<protein>
    <recommendedName>
        <fullName evidence="4">Pseudouridine synthase</fullName>
        <ecNumber evidence="4">5.4.99.-</ecNumber>
    </recommendedName>
</protein>
<evidence type="ECO:0000259" key="5">
    <source>
        <dbReference type="Pfam" id="PF00849"/>
    </source>
</evidence>
<feature type="domain" description="Pseudouridine synthase RsuA/RluA-like" evidence="5">
    <location>
        <begin position="88"/>
        <end position="241"/>
    </location>
</feature>
<dbReference type="EC" id="5.4.99.-" evidence="4"/>
<evidence type="ECO:0000313" key="7">
    <source>
        <dbReference type="Proteomes" id="UP000003531"/>
    </source>
</evidence>
<comment type="function">
    <text evidence="4">Responsible for synthesis of pseudouridine from uracil.</text>
</comment>
<dbReference type="AlphaFoldDB" id="C2EJI8"/>
<evidence type="ECO:0000256" key="4">
    <source>
        <dbReference type="RuleBase" id="RU362028"/>
    </source>
</evidence>
<comment type="caution">
    <text evidence="6">The sequence shown here is derived from an EMBL/GenBank/DDBJ whole genome shotgun (WGS) entry which is preliminary data.</text>
</comment>
<proteinExistence type="inferred from homology"/>
<keyword evidence="4 6" id="KW-0413">Isomerase</keyword>
<evidence type="ECO:0000313" key="6">
    <source>
        <dbReference type="EMBL" id="EEJ73281.1"/>
    </source>
</evidence>
<name>C2EJI8_9LACO</name>
<dbReference type="PROSITE" id="PS01129">
    <property type="entry name" value="PSI_RLU"/>
    <property type="match status" value="1"/>
</dbReference>
<gene>
    <name evidence="6" type="primary">rluD-4</name>
    <name evidence="6" type="ORF">HMPREF0545_1810</name>
</gene>
<feature type="active site" evidence="3">
    <location>
        <position position="136"/>
    </location>
</feature>
<reference evidence="6 7" key="1">
    <citation type="submission" date="2009-01" db="EMBL/GenBank/DDBJ databases">
        <authorList>
            <person name="Qin X."/>
            <person name="Bachman B."/>
            <person name="Battles P."/>
            <person name="Bell A."/>
            <person name="Bess C."/>
            <person name="Bickham C."/>
            <person name="Chaboub L."/>
            <person name="Chen D."/>
            <person name="Coyle M."/>
            <person name="Deiros D.R."/>
            <person name="Dinh H."/>
            <person name="Forbes L."/>
            <person name="Fowler G."/>
            <person name="Francisco L."/>
            <person name="Fu Q."/>
            <person name="Gubbala S."/>
            <person name="Hale W."/>
            <person name="Han Y."/>
            <person name="Hemphill L."/>
            <person name="Highlander S.K."/>
            <person name="Hirani K."/>
            <person name="Hogues M."/>
            <person name="Jackson L."/>
            <person name="Jakkamsetti A."/>
            <person name="Javaid M."/>
            <person name="Jiang H."/>
            <person name="Korchina V."/>
            <person name="Kovar C."/>
            <person name="Lara F."/>
            <person name="Lee S."/>
            <person name="Mata R."/>
            <person name="Mathew T."/>
            <person name="Moen C."/>
            <person name="Morales K."/>
            <person name="Munidasa M."/>
            <person name="Nazareth L."/>
            <person name="Ngo R."/>
            <person name="Nguyen L."/>
            <person name="Okwuonu G."/>
            <person name="Ongeri F."/>
            <person name="Patil S."/>
            <person name="Petrosino J."/>
            <person name="Pham C."/>
            <person name="Pham P."/>
            <person name="Pu L.-L."/>
            <person name="Puazo M."/>
            <person name="Raj R."/>
            <person name="Reid J."/>
            <person name="Rouhana J."/>
            <person name="Saada N."/>
            <person name="Shang Y."/>
            <person name="Simmons D."/>
            <person name="Thornton R."/>
            <person name="Warren J."/>
            <person name="Weissenberger G."/>
            <person name="Zhang J."/>
            <person name="Zhang L."/>
            <person name="Zhou C."/>
            <person name="Zhu D."/>
            <person name="Muzny D."/>
            <person name="Worley K."/>
            <person name="Gibbs R."/>
        </authorList>
    </citation>
    <scope>NUCLEOTIDE SEQUENCE [LARGE SCALE GENOMIC DNA]</scope>
    <source>
        <strain evidence="6 7">ATCC 11741</strain>
    </source>
</reference>
<dbReference type="InterPro" id="IPR006225">
    <property type="entry name" value="PsdUridine_synth_RluC/D"/>
</dbReference>
<dbReference type="NCBIfam" id="TIGR00005">
    <property type="entry name" value="rluA_subfam"/>
    <property type="match status" value="1"/>
</dbReference>
<comment type="similarity">
    <text evidence="2 4">Belongs to the pseudouridine synthase RluA family.</text>
</comment>
<dbReference type="CDD" id="cd02869">
    <property type="entry name" value="PseudoU_synth_RluA_like"/>
    <property type="match status" value="1"/>
</dbReference>
<dbReference type="PANTHER" id="PTHR21600">
    <property type="entry name" value="MITOCHONDRIAL RNA PSEUDOURIDINE SYNTHASE"/>
    <property type="match status" value="1"/>
</dbReference>
<evidence type="ECO:0000256" key="1">
    <source>
        <dbReference type="ARBA" id="ARBA00000073"/>
    </source>
</evidence>
<sequence length="297" mass="34321">MKMQINWIYSEDVSCKLKTFLKKQGISRRLLAKVRYSDGKILINGKSGRKIDKIKKNDKITLVVPDEEFRRSVPPSFVPIKILYEDDNYLLVDKPAFVASIPSPLHPNDSLVNRVVGYYQIRGYRGIIPHIVTRLDRDTSGIVIFAKHRYAHALLDSQLKEHKISKTYTAILSGILHNNHYIIDLPIGRDSTSLIKRKVLFSEKAKRSKTEIFVEERIRDNTLCKIKLHTGRTHQIRVHCSYLGYPLVSDTLYGGTISMPLQRQALHCSEVVFWDQFSSQYIKVKSNISQDMMNYLK</sequence>
<evidence type="ECO:0000256" key="2">
    <source>
        <dbReference type="ARBA" id="ARBA00010876"/>
    </source>
</evidence>
<dbReference type="Proteomes" id="UP000003531">
    <property type="component" value="Unassembled WGS sequence"/>
</dbReference>
<dbReference type="SUPFAM" id="SSF55120">
    <property type="entry name" value="Pseudouridine synthase"/>
    <property type="match status" value="1"/>
</dbReference>
<dbReference type="HOGENOM" id="CLU_016902_8_2_9"/>
<dbReference type="GO" id="GO:0000455">
    <property type="term" value="P:enzyme-directed rRNA pseudouridine synthesis"/>
    <property type="evidence" value="ECO:0007669"/>
    <property type="project" value="TreeGrafter"/>
</dbReference>
<dbReference type="GO" id="GO:0003723">
    <property type="term" value="F:RNA binding"/>
    <property type="evidence" value="ECO:0007669"/>
    <property type="project" value="InterPro"/>
</dbReference>
<dbReference type="PANTHER" id="PTHR21600:SF35">
    <property type="entry name" value="PSEUDOURIDINE SYNTHASE"/>
    <property type="match status" value="1"/>
</dbReference>
<dbReference type="GO" id="GO:0140098">
    <property type="term" value="F:catalytic activity, acting on RNA"/>
    <property type="evidence" value="ECO:0007669"/>
    <property type="project" value="UniProtKB-ARBA"/>
</dbReference>
<organism evidence="6 7">
    <name type="scientific">Ligilactobacillus salivarius DSM 20555 = ATCC 11741</name>
    <dbReference type="NCBI Taxonomy" id="1423799"/>
    <lineage>
        <taxon>Bacteria</taxon>
        <taxon>Bacillati</taxon>
        <taxon>Bacillota</taxon>
        <taxon>Bacilli</taxon>
        <taxon>Lactobacillales</taxon>
        <taxon>Lactobacillaceae</taxon>
        <taxon>Ligilactobacillus</taxon>
    </lineage>
</organism>
<dbReference type="InterPro" id="IPR006224">
    <property type="entry name" value="PsdUridine_synth_RluA-like_CS"/>
</dbReference>
<dbReference type="InterPro" id="IPR050188">
    <property type="entry name" value="RluA_PseudoU_synthase"/>
</dbReference>
<comment type="catalytic activity">
    <reaction evidence="1 4">
        <text>a uridine in RNA = a pseudouridine in RNA</text>
        <dbReference type="Rhea" id="RHEA:48348"/>
        <dbReference type="Rhea" id="RHEA-COMP:12068"/>
        <dbReference type="Rhea" id="RHEA-COMP:12069"/>
        <dbReference type="ChEBI" id="CHEBI:65314"/>
        <dbReference type="ChEBI" id="CHEBI:65315"/>
    </reaction>
</comment>
<evidence type="ECO:0000256" key="3">
    <source>
        <dbReference type="PIRSR" id="PIRSR606225-1"/>
    </source>
</evidence>
<accession>C2EJI8</accession>
<dbReference type="InterPro" id="IPR006145">
    <property type="entry name" value="PsdUridine_synth_RsuA/RluA"/>
</dbReference>